<evidence type="ECO:0000256" key="1">
    <source>
        <dbReference type="SAM" id="MobiDB-lite"/>
    </source>
</evidence>
<feature type="compositionally biased region" description="Low complexity" evidence="1">
    <location>
        <begin position="1165"/>
        <end position="1175"/>
    </location>
</feature>
<comment type="caution">
    <text evidence="2">The sequence shown here is derived from an EMBL/GenBank/DDBJ whole genome shotgun (WGS) entry which is preliminary data.</text>
</comment>
<feature type="compositionally biased region" description="Polar residues" evidence="1">
    <location>
        <begin position="1433"/>
        <end position="1443"/>
    </location>
</feature>
<protein>
    <submittedName>
        <fullName evidence="2">Uncharacterized protein</fullName>
    </submittedName>
</protein>
<feature type="compositionally biased region" description="Acidic residues" evidence="1">
    <location>
        <begin position="458"/>
        <end position="469"/>
    </location>
</feature>
<name>A0AAD9W1I0_PHOAM</name>
<feature type="compositionally biased region" description="Polar residues" evidence="1">
    <location>
        <begin position="1195"/>
        <end position="1205"/>
    </location>
</feature>
<feature type="region of interest" description="Disordered" evidence="1">
    <location>
        <begin position="46"/>
        <end position="693"/>
    </location>
</feature>
<feature type="compositionally biased region" description="Polar residues" evidence="1">
    <location>
        <begin position="392"/>
        <end position="424"/>
    </location>
</feature>
<evidence type="ECO:0000313" key="3">
    <source>
        <dbReference type="Proteomes" id="UP001265746"/>
    </source>
</evidence>
<feature type="compositionally biased region" description="Low complexity" evidence="1">
    <location>
        <begin position="74"/>
        <end position="83"/>
    </location>
</feature>
<feature type="region of interest" description="Disordered" evidence="1">
    <location>
        <begin position="1"/>
        <end position="21"/>
    </location>
</feature>
<gene>
    <name evidence="2" type="ORF">N8I77_010134</name>
</gene>
<feature type="region of interest" description="Disordered" evidence="1">
    <location>
        <begin position="898"/>
        <end position="979"/>
    </location>
</feature>
<feature type="compositionally biased region" description="Polar residues" evidence="1">
    <location>
        <begin position="923"/>
        <end position="932"/>
    </location>
</feature>
<evidence type="ECO:0000313" key="2">
    <source>
        <dbReference type="EMBL" id="KAK2600613.1"/>
    </source>
</evidence>
<keyword evidence="3" id="KW-1185">Reference proteome</keyword>
<feature type="compositionally biased region" description="Low complexity" evidence="1">
    <location>
        <begin position="274"/>
        <end position="291"/>
    </location>
</feature>
<feature type="region of interest" description="Disordered" evidence="1">
    <location>
        <begin position="1065"/>
        <end position="1590"/>
    </location>
</feature>
<feature type="compositionally biased region" description="Basic and acidic residues" evidence="1">
    <location>
        <begin position="1082"/>
        <end position="1111"/>
    </location>
</feature>
<feature type="compositionally biased region" description="Low complexity" evidence="1">
    <location>
        <begin position="347"/>
        <end position="365"/>
    </location>
</feature>
<accession>A0AAD9W1I0</accession>
<feature type="region of interest" description="Disordered" evidence="1">
    <location>
        <begin position="705"/>
        <end position="861"/>
    </location>
</feature>
<feature type="compositionally biased region" description="Polar residues" evidence="1">
    <location>
        <begin position="1558"/>
        <end position="1577"/>
    </location>
</feature>
<feature type="compositionally biased region" description="Low complexity" evidence="1">
    <location>
        <begin position="543"/>
        <end position="559"/>
    </location>
</feature>
<feature type="compositionally biased region" description="Basic and acidic residues" evidence="1">
    <location>
        <begin position="1534"/>
        <end position="1549"/>
    </location>
</feature>
<feature type="compositionally biased region" description="Basic and acidic residues" evidence="1">
    <location>
        <begin position="1265"/>
        <end position="1278"/>
    </location>
</feature>
<feature type="compositionally biased region" description="Basic and acidic residues" evidence="1">
    <location>
        <begin position="218"/>
        <end position="227"/>
    </location>
</feature>
<feature type="compositionally biased region" description="Basic and acidic residues" evidence="1">
    <location>
        <begin position="562"/>
        <end position="582"/>
    </location>
</feature>
<feature type="compositionally biased region" description="Basic and acidic residues" evidence="1">
    <location>
        <begin position="1487"/>
        <end position="1521"/>
    </location>
</feature>
<sequence length="1623" mass="173840">MFGSRRRRPPNPPLNASTANPNAATAAISAFTRRESSTASLSAAAAAAALKARPTTPTNVAEVQTKRNTRRSASRSSSIGRTTPDTPARPGGQLRRQGSSGSMTERTFRSPSPGAHTQRSLSSGGVPRNSYHSDEMAPPVPAIPESVNMQAAKARQKPKSLGIVTAPVRTASQKAKGSGGTWFGAAKTGDPTNVRTSDAIMSTSPTAPTQAQAQTHAQPRESLERPGSRGSSVNFSYPARIRSPTFARPDESSQPPASVAEPRAKPKKRSSTMSPPRGGSVRSARSSSVASDQTLVYDPNSRRMVPQASLEAVEQRVQSASESRPKKKKQAPVRTGSHLAKGTVSRAQGSAVGSSSANAAQVAAATSLRSHQAEERQSTPQEPEYQDDQSTRETVSTPPRPTSIQQGAGNTPPQTQYVQISASPASYAPEVAPAPQSPSTDLPPTGLHRKPSMVREESESEDLESEAELEAPGPSTPPKTSAALDSVPARQNVYVHGVPSPPRSDLTEDVPVEPTRLPPPIPTKDLTEDAPIQPTRSPPPIPSELAAALPSSSLEPSPATYDGKEVVTKPREMQDIRRDSRTQSKSPIRNARFGPVSDSLTVRHEPPPRSISPRKSALKHQSPPRGASPAEVASDGSEAGFPSQEQVLPRKKSVRVSFDDSNTVVVGDAAGRADTDSPLPPSPQVASRRPWYSSLGIGKKKDAIPLEEDEVMKPRPMLPTFGSVRGRKQTSKEPEERPLVRPHEPFHEETEPVSPESLERGNDTVGQSSDHALGAMIQEQEPKNEANTSKFREPLPPVVTSVEGSGYASDTASDDSDAALMADTPRLQADESRVSEASTLVPDWKPSNGSAYERAGGEQVSSDVKDFAGQLNNVPAGVPAISVTQPSPHLVETEQDGASYRFPGEFPETDVESDAEYKAQAHDPTSSNSSAPARQATFEPVVQTEDTTATAHTPSTVLATKPAVQELTDESDGDSVYSDAYEDPLDLEREGFQSLDAVIESPLPRENENEQAQVAEYSTPNLPQKAPGHETAAIAQIQREGIVGPQDNWEAAKAYWRSLTADKRAQLEKEAAEEAGAEGDLEDVKPEVKKPRTKKSTEKRNSEKKVIEEQRAVVNPERTYMVKPGTKAENFGTAEQSTPRGKQVSGKGEASTKLRKTMRSPVNNPAQPAAAAQPAESGTRMRKSLRSDAPGRSAATPQRPATSQPALGITTEITGPNRHSRTVSEPEGRPSVTSPTLRRRGSDSSVSSFKRSRPASQGFFRKSMRTGEPEDTTRDRQPSRLSLRSMSPGGGGGPSLRGQPPVTMDGKMRTTLRGGPPANKRRSSQDSGKGYLRFSGSFGHKAKSKNGSRFGDDSSDEDEADVPRRFSSRFDDSSDEEIAPEPLPSLSIPKTMRGAKSRNTMPSPPLPEEEELSDEQEPLAGNGDDKSHRVTSGPASISHTQTEPGVKRSRSGRGSLPRADDGVGRPARRSFMSSVLRRNKGNGAISRPERKESAARADTNLERSANELKALRSNSSRDRADSGATWPLDEEGPEHEAVEVETGERDDVKGAQIINGGSAVNGQRSPSVLGHSKSQPALSRPSFLQRRTISHQGTIDTDIIGSEVGGRKKKRFSALRKMFKLDE</sequence>
<feature type="compositionally biased region" description="Basic and acidic residues" evidence="1">
    <location>
        <begin position="1361"/>
        <end position="1372"/>
    </location>
</feature>
<dbReference type="EMBL" id="JAUJFL010000006">
    <property type="protein sequence ID" value="KAK2600613.1"/>
    <property type="molecule type" value="Genomic_DNA"/>
</dbReference>
<feature type="compositionally biased region" description="Polar residues" evidence="1">
    <location>
        <begin position="944"/>
        <end position="958"/>
    </location>
</feature>
<feature type="compositionally biased region" description="Basic and acidic residues" evidence="1">
    <location>
        <begin position="730"/>
        <end position="750"/>
    </location>
</feature>
<proteinExistence type="predicted"/>
<feature type="compositionally biased region" description="Polar residues" evidence="1">
    <location>
        <begin position="190"/>
        <end position="201"/>
    </location>
</feature>
<feature type="compositionally biased region" description="Low complexity" evidence="1">
    <location>
        <begin position="91"/>
        <end position="102"/>
    </location>
</feature>
<organism evidence="2 3">
    <name type="scientific">Phomopsis amygdali</name>
    <name type="common">Fusicoccum amygdali</name>
    <dbReference type="NCBI Taxonomy" id="1214568"/>
    <lineage>
        <taxon>Eukaryota</taxon>
        <taxon>Fungi</taxon>
        <taxon>Dikarya</taxon>
        <taxon>Ascomycota</taxon>
        <taxon>Pezizomycotina</taxon>
        <taxon>Sordariomycetes</taxon>
        <taxon>Sordariomycetidae</taxon>
        <taxon>Diaporthales</taxon>
        <taxon>Diaporthaceae</taxon>
        <taxon>Diaporthe</taxon>
    </lineage>
</organism>
<dbReference type="Proteomes" id="UP001265746">
    <property type="component" value="Unassembled WGS sequence"/>
</dbReference>
<feature type="compositionally biased region" description="Low complexity" evidence="1">
    <location>
        <begin position="202"/>
        <end position="217"/>
    </location>
</feature>
<feature type="compositionally biased region" description="Acidic residues" evidence="1">
    <location>
        <begin position="1407"/>
        <end position="1417"/>
    </location>
</feature>
<reference evidence="2" key="1">
    <citation type="submission" date="2023-06" db="EMBL/GenBank/DDBJ databases">
        <authorList>
            <person name="Noh H."/>
        </authorList>
    </citation>
    <scope>NUCLEOTIDE SEQUENCE</scope>
    <source>
        <strain evidence="2">DUCC20226</strain>
    </source>
</reference>